<dbReference type="SUPFAM" id="SSF51735">
    <property type="entry name" value="NAD(P)-binding Rossmann-fold domains"/>
    <property type="match status" value="1"/>
</dbReference>
<keyword evidence="7" id="KW-1185">Reference proteome</keyword>
<dbReference type="SMART" id="SM00984">
    <property type="entry name" value="UDPG_MGDP_dh_C"/>
    <property type="match status" value="1"/>
</dbReference>
<dbReference type="InterPro" id="IPR008927">
    <property type="entry name" value="6-PGluconate_DH-like_C_sf"/>
</dbReference>
<dbReference type="PANTHER" id="PTHR43491">
    <property type="entry name" value="UDP-N-ACETYL-D-MANNOSAMINE DEHYDROGENASE"/>
    <property type="match status" value="1"/>
</dbReference>
<dbReference type="InterPro" id="IPR014026">
    <property type="entry name" value="UDP-Glc/GDP-Man_DH_dimer"/>
</dbReference>
<gene>
    <name evidence="6" type="ORF">PRIP_16687</name>
</gene>
<keyword evidence="2" id="KW-0560">Oxidoreductase</keyword>
<evidence type="ECO:0000313" key="6">
    <source>
        <dbReference type="EMBL" id="EUJ42355.1"/>
    </source>
</evidence>
<dbReference type="PIRSF" id="PIRSF500136">
    <property type="entry name" value="UDP_ManNAc_DH"/>
    <property type="match status" value="1"/>
</dbReference>
<dbReference type="NCBIfam" id="TIGR03026">
    <property type="entry name" value="NDP-sugDHase"/>
    <property type="match status" value="1"/>
</dbReference>
<evidence type="ECO:0000256" key="1">
    <source>
        <dbReference type="ARBA" id="ARBA00006601"/>
    </source>
</evidence>
<dbReference type="Proteomes" id="UP000019248">
    <property type="component" value="Unassembled WGS sequence"/>
</dbReference>
<dbReference type="InterPro" id="IPR001732">
    <property type="entry name" value="UDP-Glc/GDP-Man_DH_N"/>
</dbReference>
<evidence type="ECO:0000313" key="7">
    <source>
        <dbReference type="Proteomes" id="UP000019248"/>
    </source>
</evidence>
<dbReference type="InterPro" id="IPR017476">
    <property type="entry name" value="UDP-Glc/GDP-Man"/>
</dbReference>
<organism evidence="6 7">
    <name type="scientific">Listeria riparia FSL S10-1204</name>
    <dbReference type="NCBI Taxonomy" id="1265816"/>
    <lineage>
        <taxon>Bacteria</taxon>
        <taxon>Bacillati</taxon>
        <taxon>Bacillota</taxon>
        <taxon>Bacilli</taxon>
        <taxon>Bacillales</taxon>
        <taxon>Listeriaceae</taxon>
        <taxon>Listeria</taxon>
    </lineage>
</organism>
<evidence type="ECO:0000256" key="4">
    <source>
        <dbReference type="PIRNR" id="PIRNR000124"/>
    </source>
</evidence>
<sequence>MSVLKLVVIGLGYIGLPTAIMFANHKQEVVGVDVNEHVISELNEGNIHIEEPGLQAELDKAIQHQTFRATMAIEPADAFIVSVPTPNHEDALKSCDLSYVKAAVQNILPVLQKGNTIIIESTIAPRSTEDVILPLVESTGLIVGKDVFLVHCPERVLPGQIIHELIYNNRIIGGVTPACTAAGKAIYSVFVKGELIEATASTAEMSKLMENTYRDVNIALANELVHISAELNINALDVIDMANKHPRVNLHQPGPGVGGHCLAVDPYFIAAAAPEQSRLIQDARHINTTMPDFIVANTMALMTRQHGKKIAVFGLTYKGDIDDIRESPALEIYDKLKATGAFEVVAYDPHVQADFVEHAMEQATADADMVLILADHTEFRRLTGFDLANMKQMIVLDTKNIIEEKITIDSYFNLGNIASIYDTEQMAIEAS</sequence>
<dbReference type="GO" id="GO:0051287">
    <property type="term" value="F:NAD binding"/>
    <property type="evidence" value="ECO:0007669"/>
    <property type="project" value="InterPro"/>
</dbReference>
<accession>W7D007</accession>
<reference evidence="6 7" key="1">
    <citation type="journal article" date="2014" name="Int. J. Syst. Evol. Microbiol.">
        <title>Listeria floridensis sp. nov., Listeria aquatica sp. nov., Listeria cornellensis sp. nov., Listeria riparia sp. nov. and Listeria grandensis sp. nov., from agricultural and natural environments.</title>
        <authorList>
            <person name="den Bakker H.C."/>
            <person name="Warchocki S."/>
            <person name="Wright E.M."/>
            <person name="Allred A.F."/>
            <person name="Ahlstrom C."/>
            <person name="Manuel C.S."/>
            <person name="Stasiewicz M.J."/>
            <person name="Burrell A."/>
            <person name="Roof S."/>
            <person name="Strawn L."/>
            <person name="Fortes E.D."/>
            <person name="Nightingale K.K."/>
            <person name="Kephart D."/>
            <person name="Wiedmann M."/>
        </authorList>
    </citation>
    <scope>NUCLEOTIDE SEQUENCE [LARGE SCALE GENOMIC DNA]</scope>
    <source>
        <strain evidence="6 7">FSL S10-1204</strain>
    </source>
</reference>
<dbReference type="InterPro" id="IPR036291">
    <property type="entry name" value="NAD(P)-bd_dom_sf"/>
</dbReference>
<dbReference type="GO" id="GO:0016628">
    <property type="term" value="F:oxidoreductase activity, acting on the CH-CH group of donors, NAD or NADP as acceptor"/>
    <property type="evidence" value="ECO:0007669"/>
    <property type="project" value="InterPro"/>
</dbReference>
<dbReference type="AlphaFoldDB" id="W7D007"/>
<evidence type="ECO:0000259" key="5">
    <source>
        <dbReference type="SMART" id="SM00984"/>
    </source>
</evidence>
<feature type="domain" description="UDP-glucose/GDP-mannose dehydrogenase C-terminal" evidence="5">
    <location>
        <begin position="311"/>
        <end position="404"/>
    </location>
</feature>
<dbReference type="Gene3D" id="3.40.50.720">
    <property type="entry name" value="NAD(P)-binding Rossmann-like Domain"/>
    <property type="match status" value="2"/>
</dbReference>
<dbReference type="SUPFAM" id="SSF52413">
    <property type="entry name" value="UDP-glucose/GDP-mannose dehydrogenase C-terminal domain"/>
    <property type="match status" value="1"/>
</dbReference>
<dbReference type="PATRIC" id="fig|1265816.5.peg.3297"/>
<dbReference type="SUPFAM" id="SSF48179">
    <property type="entry name" value="6-phosphogluconate dehydrogenase C-terminal domain-like"/>
    <property type="match status" value="1"/>
</dbReference>
<dbReference type="EMBL" id="AODL01000043">
    <property type="protein sequence ID" value="EUJ42355.1"/>
    <property type="molecule type" value="Genomic_DNA"/>
</dbReference>
<dbReference type="GO" id="GO:0000271">
    <property type="term" value="P:polysaccharide biosynthetic process"/>
    <property type="evidence" value="ECO:0007669"/>
    <property type="project" value="InterPro"/>
</dbReference>
<dbReference type="InterPro" id="IPR028359">
    <property type="entry name" value="UDP_ManNAc/GlcNAc_DH"/>
</dbReference>
<name>W7D007_9LIST</name>
<keyword evidence="3" id="KW-0520">NAD</keyword>
<dbReference type="Pfam" id="PF00984">
    <property type="entry name" value="UDPG_MGDP_dh"/>
    <property type="match status" value="1"/>
</dbReference>
<evidence type="ECO:0000256" key="3">
    <source>
        <dbReference type="ARBA" id="ARBA00023027"/>
    </source>
</evidence>
<protein>
    <submittedName>
        <fullName evidence="6">UDP-N-acetyl-D-mannosamine dehydrogenase</fullName>
    </submittedName>
</protein>
<comment type="similarity">
    <text evidence="1 4">Belongs to the UDP-glucose/GDP-mannose dehydrogenase family.</text>
</comment>
<dbReference type="InterPro" id="IPR014027">
    <property type="entry name" value="UDP-Glc/GDP-Man_DH_C"/>
</dbReference>
<dbReference type="Pfam" id="PF03720">
    <property type="entry name" value="UDPG_MGDP_dh_C"/>
    <property type="match status" value="1"/>
</dbReference>
<dbReference type="GO" id="GO:0016616">
    <property type="term" value="F:oxidoreductase activity, acting on the CH-OH group of donors, NAD or NADP as acceptor"/>
    <property type="evidence" value="ECO:0007669"/>
    <property type="project" value="InterPro"/>
</dbReference>
<dbReference type="PIRSF" id="PIRSF000124">
    <property type="entry name" value="UDPglc_GDPman_dh"/>
    <property type="match status" value="1"/>
</dbReference>
<dbReference type="InterPro" id="IPR036220">
    <property type="entry name" value="UDP-Glc/GDP-Man_DH_C_sf"/>
</dbReference>
<evidence type="ECO:0000256" key="2">
    <source>
        <dbReference type="ARBA" id="ARBA00023002"/>
    </source>
</evidence>
<proteinExistence type="inferred from homology"/>
<comment type="caution">
    <text evidence="6">The sequence shown here is derived from an EMBL/GenBank/DDBJ whole genome shotgun (WGS) entry which is preliminary data.</text>
</comment>
<dbReference type="Pfam" id="PF03721">
    <property type="entry name" value="UDPG_MGDP_dh_N"/>
    <property type="match status" value="1"/>
</dbReference>
<dbReference type="PANTHER" id="PTHR43491:SF2">
    <property type="entry name" value="UDP-N-ACETYL-D-MANNOSAMINE DEHYDROGENASE"/>
    <property type="match status" value="1"/>
</dbReference>